<reference evidence="6 7" key="1">
    <citation type="submission" date="2015-04" db="EMBL/GenBank/DDBJ databases">
        <title>Taxonomic description and genome sequence of Bacillus campisalis sp. nov., a novel member of the genus Bacillus isolated from solar saltern.</title>
        <authorList>
            <person name="Mathan Kumar R."/>
            <person name="Kaur G."/>
            <person name="Kumar A."/>
            <person name="Singh N.K."/>
            <person name="Kaur N."/>
            <person name="Kumar N."/>
            <person name="Mayilraj S."/>
        </authorList>
    </citation>
    <scope>NUCLEOTIDE SEQUENCE [LARGE SCALE GENOMIC DNA]</scope>
    <source>
        <strain evidence="6 7">SA2-6</strain>
    </source>
</reference>
<name>A0A0M2SV09_9BACI</name>
<proteinExistence type="inferred from homology"/>
<dbReference type="Pfam" id="PF00753">
    <property type="entry name" value="Lactamase_B"/>
    <property type="match status" value="1"/>
</dbReference>
<evidence type="ECO:0000256" key="3">
    <source>
        <dbReference type="ARBA" id="ARBA00022801"/>
    </source>
</evidence>
<dbReference type="GO" id="GO:0046872">
    <property type="term" value="F:metal ion binding"/>
    <property type="evidence" value="ECO:0007669"/>
    <property type="project" value="UniProtKB-KW"/>
</dbReference>
<dbReference type="RefSeq" id="WP_046523504.1">
    <property type="nucleotide sequence ID" value="NZ_LAYY01000008.1"/>
</dbReference>
<keyword evidence="7" id="KW-1185">Reference proteome</keyword>
<dbReference type="PATRIC" id="fig|1408103.3.peg.2116"/>
<evidence type="ECO:0000256" key="2">
    <source>
        <dbReference type="ARBA" id="ARBA00022723"/>
    </source>
</evidence>
<dbReference type="EMBL" id="LAYY01000008">
    <property type="protein sequence ID" value="KKK38399.1"/>
    <property type="molecule type" value="Genomic_DNA"/>
</dbReference>
<dbReference type="InterPro" id="IPR036866">
    <property type="entry name" value="RibonucZ/Hydroxyglut_hydro"/>
</dbReference>
<organism evidence="6 7">
    <name type="scientific">Mesobacillus campisalis</name>
    <dbReference type="NCBI Taxonomy" id="1408103"/>
    <lineage>
        <taxon>Bacteria</taxon>
        <taxon>Bacillati</taxon>
        <taxon>Bacillota</taxon>
        <taxon>Bacilli</taxon>
        <taxon>Bacillales</taxon>
        <taxon>Bacillaceae</taxon>
        <taxon>Mesobacillus</taxon>
    </lineage>
</organism>
<dbReference type="InterPro" id="IPR001279">
    <property type="entry name" value="Metallo-B-lactamas"/>
</dbReference>
<dbReference type="OrthoDB" id="9802897at2"/>
<evidence type="ECO:0000259" key="5">
    <source>
        <dbReference type="SMART" id="SM00849"/>
    </source>
</evidence>
<evidence type="ECO:0000256" key="4">
    <source>
        <dbReference type="ARBA" id="ARBA00022833"/>
    </source>
</evidence>
<sequence length="279" mass="31774">MEKLELANIKFTWLNGGVTNLDGGAMFGVVPKPLWSRKYEVNEKNQIELRTDPILIQTGGKNYLLESGIGNGKLTEKQKRNFGVQEESSVEQSLGKLGLDPGDIDYVIMTHMHYDHACGLTKEVGGEFISVFPNAAIITSEVEWEEMKNPNIRSKATYWRENWEPIQSQVITFKEEWNHGPFKMVHTGGHSNGHSILIIEDGEDTVVHMADLMATHAHQNVLWVMAYDDYPMASIGAKQKWMKFAAERDAWFTFYHDAVYRAIKLDEEGSIKNSIPRER</sequence>
<keyword evidence="3" id="KW-0378">Hydrolase</keyword>
<keyword evidence="2" id="KW-0479">Metal-binding</keyword>
<comment type="caution">
    <text evidence="6">The sequence shown here is derived from an EMBL/GenBank/DDBJ whole genome shotgun (WGS) entry which is preliminary data.</text>
</comment>
<feature type="domain" description="Metallo-beta-lactamase" evidence="5">
    <location>
        <begin position="50"/>
        <end position="256"/>
    </location>
</feature>
<evidence type="ECO:0000313" key="6">
    <source>
        <dbReference type="EMBL" id="KKK38399.1"/>
    </source>
</evidence>
<dbReference type="InterPro" id="IPR051013">
    <property type="entry name" value="MBL_superfamily_lactonases"/>
</dbReference>
<dbReference type="Proteomes" id="UP000034166">
    <property type="component" value="Unassembled WGS sequence"/>
</dbReference>
<keyword evidence="4" id="KW-0862">Zinc</keyword>
<dbReference type="SMART" id="SM00849">
    <property type="entry name" value="Lactamase_B"/>
    <property type="match status" value="1"/>
</dbReference>
<gene>
    <name evidence="6" type="ORF">WQ57_09435</name>
</gene>
<dbReference type="CDD" id="cd07728">
    <property type="entry name" value="YtnP-like_MBL-fold"/>
    <property type="match status" value="1"/>
</dbReference>
<protein>
    <recommendedName>
        <fullName evidence="5">Metallo-beta-lactamase domain-containing protein</fullName>
    </recommendedName>
</protein>
<dbReference type="PANTHER" id="PTHR42978">
    <property type="entry name" value="QUORUM-QUENCHING LACTONASE YTNP-RELATED-RELATED"/>
    <property type="match status" value="1"/>
</dbReference>
<accession>A0A0M2SV09</accession>
<dbReference type="GO" id="GO:0016787">
    <property type="term" value="F:hydrolase activity"/>
    <property type="evidence" value="ECO:0007669"/>
    <property type="project" value="UniProtKB-KW"/>
</dbReference>
<comment type="similarity">
    <text evidence="1">Belongs to the metallo-beta-lactamase superfamily.</text>
</comment>
<dbReference type="PANTHER" id="PTHR42978:SF6">
    <property type="entry name" value="QUORUM-QUENCHING LACTONASE YTNP-RELATED"/>
    <property type="match status" value="1"/>
</dbReference>
<dbReference type="Gene3D" id="3.60.15.10">
    <property type="entry name" value="Ribonuclease Z/Hydroxyacylglutathione hydrolase-like"/>
    <property type="match status" value="1"/>
</dbReference>
<evidence type="ECO:0000256" key="1">
    <source>
        <dbReference type="ARBA" id="ARBA00007749"/>
    </source>
</evidence>
<dbReference type="AlphaFoldDB" id="A0A0M2SV09"/>
<dbReference type="SUPFAM" id="SSF56281">
    <property type="entry name" value="Metallo-hydrolase/oxidoreductase"/>
    <property type="match status" value="1"/>
</dbReference>
<evidence type="ECO:0000313" key="7">
    <source>
        <dbReference type="Proteomes" id="UP000034166"/>
    </source>
</evidence>